<evidence type="ECO:0000256" key="5">
    <source>
        <dbReference type="SAM" id="SignalP"/>
    </source>
</evidence>
<name>A0A7N0TR71_KALFE</name>
<sequence>MVLQNGSYIFLLILLLVPTSLHSLPLSTMSRWIVDARSTHRVKLRCGNWAGHMEPMVPEGLDRQPLRNIVATLASLGFNCVRLTWAIHMHTRSSQVKVAQSLESLGLTAARDGIRRYNPNLLDLTVVDAQAAVVDALGQNGIMVILDNHVSKPQWCCSGNDGNGWFGDRYFDPDEWLRGLNLVATRYKGKSQVVGMSLRNELRGQHQDEQVWHRYMQAGATTVHNANPDLLVIVSGLNYDSNLGFLRNPNLRINLPANKLVYEVHRYAFSIASQNWLNKPLNQVCGNFIKWFEDAAGFLINSPRDKVPLLVSEFGVDQRGTNEADNRFLPCFLAHLTGADLDWALWAFQGSYYVRSGSVGMEEMYGVLDGSWAKPRNPAFKGLFQLPQSITQSNHRSLLFDHHSTILSWAKNQTNLFLICADFHSKAGWHYILYHPLSGDCAHASRNNVVRRGDCQSRSRWSYDKGRIRLVGASSCLKVAGDGQLVVLSNDCSSPQSYWSILSDSKLHIGAKDGRGTQLCMDGKGSTVRSSRCICLGGDCHEDPRSQWFKLVPTNV</sequence>
<dbReference type="EnsemblPlants" id="Kaladp0042s0188.1.v1.1">
    <property type="protein sequence ID" value="Kaladp0042s0188.1.v1.1"/>
    <property type="gene ID" value="Kaladp0042s0188.v1.1"/>
</dbReference>
<evidence type="ECO:0000256" key="4">
    <source>
        <dbReference type="RuleBase" id="RU361153"/>
    </source>
</evidence>
<feature type="domain" description="Glycoside hydrolase family 5" evidence="6">
    <location>
        <begin position="67"/>
        <end position="348"/>
    </location>
</feature>
<dbReference type="SUPFAM" id="SSF51445">
    <property type="entry name" value="(Trans)glycosidases"/>
    <property type="match status" value="1"/>
</dbReference>
<accession>A0A7N0TR71</accession>
<dbReference type="Pfam" id="PF00150">
    <property type="entry name" value="Cellulase"/>
    <property type="match status" value="1"/>
</dbReference>
<dbReference type="GO" id="GO:0000272">
    <property type="term" value="P:polysaccharide catabolic process"/>
    <property type="evidence" value="ECO:0007669"/>
    <property type="project" value="InterPro"/>
</dbReference>
<feature type="signal peptide" evidence="5">
    <location>
        <begin position="1"/>
        <end position="23"/>
    </location>
</feature>
<dbReference type="AlphaFoldDB" id="A0A7N0TR71"/>
<dbReference type="PANTHER" id="PTHR31263:SF0">
    <property type="entry name" value="CELLULASE FAMILY PROTEIN (AFU_ORTHOLOGUE AFUA_5G14560)"/>
    <property type="match status" value="1"/>
</dbReference>
<proteinExistence type="inferred from homology"/>
<dbReference type="OMA" id="VGMEEMY"/>
<dbReference type="InterPro" id="IPR035992">
    <property type="entry name" value="Ricin_B-like_lectins"/>
</dbReference>
<comment type="similarity">
    <text evidence="1 4">Belongs to the glycosyl hydrolase 5 (cellulase A) family.</text>
</comment>
<evidence type="ECO:0000259" key="6">
    <source>
        <dbReference type="Pfam" id="PF00150"/>
    </source>
</evidence>
<reference evidence="7" key="1">
    <citation type="submission" date="2021-01" db="UniProtKB">
        <authorList>
            <consortium name="EnsemblPlants"/>
        </authorList>
    </citation>
    <scope>IDENTIFICATION</scope>
</reference>
<dbReference type="PANTHER" id="PTHR31263">
    <property type="entry name" value="CELLULASE FAMILY PROTEIN (AFU_ORTHOLOGUE AFUA_5G14560)"/>
    <property type="match status" value="1"/>
</dbReference>
<organism evidence="7 8">
    <name type="scientific">Kalanchoe fedtschenkoi</name>
    <name type="common">Lavender scallops</name>
    <name type="synonym">South American air plant</name>
    <dbReference type="NCBI Taxonomy" id="63787"/>
    <lineage>
        <taxon>Eukaryota</taxon>
        <taxon>Viridiplantae</taxon>
        <taxon>Streptophyta</taxon>
        <taxon>Embryophyta</taxon>
        <taxon>Tracheophyta</taxon>
        <taxon>Spermatophyta</taxon>
        <taxon>Magnoliopsida</taxon>
        <taxon>eudicotyledons</taxon>
        <taxon>Gunneridae</taxon>
        <taxon>Pentapetalae</taxon>
        <taxon>Saxifragales</taxon>
        <taxon>Crassulaceae</taxon>
        <taxon>Kalanchoe</taxon>
    </lineage>
</organism>
<dbReference type="Gene3D" id="3.20.20.80">
    <property type="entry name" value="Glycosidases"/>
    <property type="match status" value="1"/>
</dbReference>
<evidence type="ECO:0000313" key="7">
    <source>
        <dbReference type="EnsemblPlants" id="Kaladp0042s0188.1.v1.1"/>
    </source>
</evidence>
<keyword evidence="3 4" id="KW-0326">Glycosidase</keyword>
<keyword evidence="2 4" id="KW-0378">Hydrolase</keyword>
<dbReference type="Gramene" id="Kaladp0042s0188.1.v1.1">
    <property type="protein sequence ID" value="Kaladp0042s0188.1.v1.1"/>
    <property type="gene ID" value="Kaladp0042s0188.v1.1"/>
</dbReference>
<protein>
    <recommendedName>
        <fullName evidence="6">Glycoside hydrolase family 5 domain-containing protein</fullName>
    </recommendedName>
</protein>
<evidence type="ECO:0000313" key="8">
    <source>
        <dbReference type="Proteomes" id="UP000594263"/>
    </source>
</evidence>
<dbReference type="GO" id="GO:0004553">
    <property type="term" value="F:hydrolase activity, hydrolyzing O-glycosyl compounds"/>
    <property type="evidence" value="ECO:0007669"/>
    <property type="project" value="InterPro"/>
</dbReference>
<evidence type="ECO:0000256" key="1">
    <source>
        <dbReference type="ARBA" id="ARBA00005641"/>
    </source>
</evidence>
<dbReference type="InterPro" id="IPR001547">
    <property type="entry name" value="Glyco_hydro_5"/>
</dbReference>
<evidence type="ECO:0000256" key="2">
    <source>
        <dbReference type="ARBA" id="ARBA00022801"/>
    </source>
</evidence>
<keyword evidence="5" id="KW-0732">Signal</keyword>
<dbReference type="Proteomes" id="UP000594263">
    <property type="component" value="Unplaced"/>
</dbReference>
<dbReference type="SUPFAM" id="SSF50370">
    <property type="entry name" value="Ricin B-like lectins"/>
    <property type="match status" value="1"/>
</dbReference>
<evidence type="ECO:0000256" key="3">
    <source>
        <dbReference type="ARBA" id="ARBA00023295"/>
    </source>
</evidence>
<dbReference type="InterPro" id="IPR017853">
    <property type="entry name" value="GH"/>
</dbReference>
<feature type="chain" id="PRO_5029737106" description="Glycoside hydrolase family 5 domain-containing protein" evidence="5">
    <location>
        <begin position="24"/>
        <end position="556"/>
    </location>
</feature>
<keyword evidence="8" id="KW-1185">Reference proteome</keyword>
<dbReference type="PROSITE" id="PS50231">
    <property type="entry name" value="RICIN_B_LECTIN"/>
    <property type="match status" value="1"/>
</dbReference>
<dbReference type="Gene3D" id="2.80.10.50">
    <property type="match status" value="1"/>
</dbReference>